<sequence length="423" mass="49079">MRYYRAPEVVLGIDEERHESCMLYDRKVDIWSAGCILAEMITGKPLFPGTNNLEQWNKIVQVVGSPNQSYIQQLPEGIKNFVEQSPRYEPKSWTEIIPDSEFPQAQAHKQYSLPRCNAHAARDLLSKLLVIDPATRISVDQALEHPYVMWQHEPGELENETNPFQHYNGYIEDLKLGENEWKTLIFAALKQYELMKAQGSDSSEQRHECEQLDVWSAGCIFAEMLLGNLLFKSDERLHSLVQWTKIIEVIGSPDADFINQIPIREIREYVETQPKYEVMPWEQLFPDSVFPPEPKNHQGDSSRRYPMCDPQNGRDLLSKMLIINPTLRISVDEALEHPYVMWKNDPGEKDTDTNPHRRYNGYIDNMNQTENEWKAIIFAEMKQYERDHDIFGTIVDAPDCESCKKYRCNCAICSGMSVNLETP</sequence>
<accession>A0A914DGV1</accession>
<proteinExistence type="predicted"/>
<dbReference type="InterPro" id="IPR000719">
    <property type="entry name" value="Prot_kinase_dom"/>
</dbReference>
<dbReference type="PANTHER" id="PTHR24055">
    <property type="entry name" value="MITOGEN-ACTIVATED PROTEIN KINASE"/>
    <property type="match status" value="1"/>
</dbReference>
<reference evidence="5" key="1">
    <citation type="submission" date="2022-11" db="UniProtKB">
        <authorList>
            <consortium name="WormBaseParasite"/>
        </authorList>
    </citation>
    <scope>IDENTIFICATION</scope>
</reference>
<dbReference type="InterPro" id="IPR050117">
    <property type="entry name" value="MAPK"/>
</dbReference>
<organism evidence="4 5">
    <name type="scientific">Acrobeloides nanus</name>
    <dbReference type="NCBI Taxonomy" id="290746"/>
    <lineage>
        <taxon>Eukaryota</taxon>
        <taxon>Metazoa</taxon>
        <taxon>Ecdysozoa</taxon>
        <taxon>Nematoda</taxon>
        <taxon>Chromadorea</taxon>
        <taxon>Rhabditida</taxon>
        <taxon>Tylenchina</taxon>
        <taxon>Cephalobomorpha</taxon>
        <taxon>Cephaloboidea</taxon>
        <taxon>Cephalobidae</taxon>
        <taxon>Acrobeloides</taxon>
    </lineage>
</organism>
<dbReference type="Gene3D" id="1.10.510.10">
    <property type="entry name" value="Transferase(Phosphotransferase) domain 1"/>
    <property type="match status" value="2"/>
</dbReference>
<keyword evidence="4" id="KW-1185">Reference proteome</keyword>
<evidence type="ECO:0000256" key="2">
    <source>
        <dbReference type="ARBA" id="ARBA00022840"/>
    </source>
</evidence>
<dbReference type="InterPro" id="IPR011009">
    <property type="entry name" value="Kinase-like_dom_sf"/>
</dbReference>
<feature type="domain" description="Protein kinase" evidence="3">
    <location>
        <begin position="1"/>
        <end position="148"/>
    </location>
</feature>
<evidence type="ECO:0000259" key="3">
    <source>
        <dbReference type="PROSITE" id="PS50011"/>
    </source>
</evidence>
<dbReference type="Proteomes" id="UP000887540">
    <property type="component" value="Unplaced"/>
</dbReference>
<keyword evidence="2" id="KW-0067">ATP-binding</keyword>
<dbReference type="PROSITE" id="PS50011">
    <property type="entry name" value="PROTEIN_KINASE_DOM"/>
    <property type="match status" value="1"/>
</dbReference>
<dbReference type="SUPFAM" id="SSF56112">
    <property type="entry name" value="Protein kinase-like (PK-like)"/>
    <property type="match status" value="2"/>
</dbReference>
<name>A0A914DGV1_9BILA</name>
<dbReference type="Pfam" id="PF00069">
    <property type="entry name" value="Pkinase"/>
    <property type="match status" value="2"/>
</dbReference>
<dbReference type="SMART" id="SM00220">
    <property type="entry name" value="S_TKc"/>
    <property type="match status" value="1"/>
</dbReference>
<dbReference type="GO" id="GO:0004672">
    <property type="term" value="F:protein kinase activity"/>
    <property type="evidence" value="ECO:0007669"/>
    <property type="project" value="InterPro"/>
</dbReference>
<dbReference type="GO" id="GO:0005524">
    <property type="term" value="F:ATP binding"/>
    <property type="evidence" value="ECO:0007669"/>
    <property type="project" value="UniProtKB-KW"/>
</dbReference>
<evidence type="ECO:0000313" key="4">
    <source>
        <dbReference type="Proteomes" id="UP000887540"/>
    </source>
</evidence>
<dbReference type="AlphaFoldDB" id="A0A914DGV1"/>
<protein>
    <submittedName>
        <fullName evidence="5">Protein kinase domain-containing protein</fullName>
    </submittedName>
</protein>
<evidence type="ECO:0000313" key="5">
    <source>
        <dbReference type="WBParaSite" id="ACRNAN_scaffold2567.g22393.t1"/>
    </source>
</evidence>
<dbReference type="WBParaSite" id="ACRNAN_scaffold2567.g22393.t1">
    <property type="protein sequence ID" value="ACRNAN_scaffold2567.g22393.t1"/>
    <property type="gene ID" value="ACRNAN_scaffold2567.g22393"/>
</dbReference>
<keyword evidence="1" id="KW-0547">Nucleotide-binding</keyword>
<evidence type="ECO:0000256" key="1">
    <source>
        <dbReference type="ARBA" id="ARBA00022741"/>
    </source>
</evidence>